<dbReference type="Proteomes" id="UP000182660">
    <property type="component" value="Unassembled WGS sequence"/>
</dbReference>
<reference evidence="1 2" key="1">
    <citation type="submission" date="2016-11" db="EMBL/GenBank/DDBJ databases">
        <authorList>
            <person name="Klemetsen T."/>
        </authorList>
    </citation>
    <scope>NUCLEOTIDE SEQUENCE [LARGE SCALE GENOMIC DNA]</scope>
    <source>
        <strain evidence="1">MT 2528</strain>
    </source>
</reference>
<proteinExistence type="predicted"/>
<protein>
    <submittedName>
        <fullName evidence="1">Uncharacterized protein</fullName>
    </submittedName>
</protein>
<evidence type="ECO:0000313" key="2">
    <source>
        <dbReference type="Proteomes" id="UP000182660"/>
    </source>
</evidence>
<organism evidence="1 2">
    <name type="scientific">Moritella viscosa</name>
    <dbReference type="NCBI Taxonomy" id="80854"/>
    <lineage>
        <taxon>Bacteria</taxon>
        <taxon>Pseudomonadati</taxon>
        <taxon>Pseudomonadota</taxon>
        <taxon>Gammaproteobacteria</taxon>
        <taxon>Alteromonadales</taxon>
        <taxon>Moritellaceae</taxon>
        <taxon>Moritella</taxon>
    </lineage>
</organism>
<accession>A0ABY1HIH9</accession>
<gene>
    <name evidence="1" type="ORF">MT2528_4139</name>
</gene>
<dbReference type="RefSeq" id="WP_075473354.1">
    <property type="nucleotide sequence ID" value="NZ_CAWQZC010000009.1"/>
</dbReference>
<dbReference type="GeneID" id="61297799"/>
<name>A0ABY1HIH9_9GAMM</name>
<dbReference type="EMBL" id="FPLJ01000102">
    <property type="protein sequence ID" value="SGZ00969.1"/>
    <property type="molecule type" value="Genomic_DNA"/>
</dbReference>
<keyword evidence="2" id="KW-1185">Reference proteome</keyword>
<comment type="caution">
    <text evidence="1">The sequence shown here is derived from an EMBL/GenBank/DDBJ whole genome shotgun (WGS) entry which is preliminary data.</text>
</comment>
<sequence length="292" mass="33106">MAEEELRHPTGGNVSREADSYLLASKDLRAKHPLNLKVGELDAHHIISDNVVSKLSTFRTLQMKRKGWSMNHGKNLVLLSGDTNICCYYQVPIHSSGHTDSAIADSFYGSKAKMSKDIKKVGDTSEKKAINALTGYHKVVAIKLALALKPLDCNTKWKTYMKEIDEVSELILGYISDFKLLLIANGKRFHKTQQGCGTCGSRTAHFTPNKFIFFNRRHDKKETAEYTKDKGGQVQADKKYVKDDKSYFASENKNKVYEDLYKEVKTRVEVELLIQNKLEDRLNSVAELKKIL</sequence>
<evidence type="ECO:0000313" key="1">
    <source>
        <dbReference type="EMBL" id="SGZ00969.1"/>
    </source>
</evidence>